<dbReference type="Gene3D" id="3.30.300.30">
    <property type="match status" value="1"/>
</dbReference>
<dbReference type="InterPro" id="IPR011880">
    <property type="entry name" value="PA_CoA_ligase"/>
</dbReference>
<dbReference type="PANTHER" id="PTHR43439">
    <property type="entry name" value="PHENYLACETATE-COENZYME A LIGASE"/>
    <property type="match status" value="1"/>
</dbReference>
<feature type="domain" description="AMP-dependent synthetase/ligase" evidence="4">
    <location>
        <begin position="78"/>
        <end position="284"/>
    </location>
</feature>
<dbReference type="CDD" id="cd05913">
    <property type="entry name" value="PaaK"/>
    <property type="match status" value="1"/>
</dbReference>
<keyword evidence="3 6" id="KW-0436">Ligase</keyword>
<dbReference type="SUPFAM" id="SSF56801">
    <property type="entry name" value="Acetyl-CoA synthetase-like"/>
    <property type="match status" value="1"/>
</dbReference>
<evidence type="ECO:0000313" key="6">
    <source>
        <dbReference type="EMBL" id="WZL75404.1"/>
    </source>
</evidence>
<sequence length="432" mass="50067">MYWEKEIETMPREELMKLQEQRLQKTLEQAQKTAFYKELFRKNHLDPQKIKTLEDLRNVPPTTKEDLRNHFPYGFLAVPLEEVVRLHSSSGTTGTPTVIYHTAEDLEKWTNQVARCLYMVGVRRGDVFQNMMSYGLFTGGLGMHYGAERIGALTIPIGPGNSKRQIWFMRNFKTTVIHIIPSYALLLASIIKSEGLDPKEDLYLHTLLIGAEPHSEETRRRIEESFGAKAYNSYGLSEMNGPGVAFECVYQEGMHLWEDYYYLEVVNPETLEPCSPGEVGEILLTTLNRDATPIIRYRTRDLAYYYEEPCPCGRTHRRISRIRGRSDDMFIFRGVNIFPIQIEKVLMNIPEVASNYRIILDREDFKDTMKVEVEIKPEFFFGDLLKLERLRERIKAELRSEILVTPEVVLVEPGSLPVSEGKAVRVIDQRKM</sequence>
<name>A0ABZ2Y8P9_9BACT</name>
<comment type="similarity">
    <text evidence="3">Belongs to the phenylacetyl-CoA ligase family.</text>
</comment>
<feature type="domain" description="AMP-dependent ligase C-terminal" evidence="5">
    <location>
        <begin position="334"/>
        <end position="430"/>
    </location>
</feature>
<dbReference type="InterPro" id="IPR042099">
    <property type="entry name" value="ANL_N_sf"/>
</dbReference>
<dbReference type="Proteomes" id="UP001461341">
    <property type="component" value="Chromosome"/>
</dbReference>
<dbReference type="Pfam" id="PF00501">
    <property type="entry name" value="AMP-binding"/>
    <property type="match status" value="1"/>
</dbReference>
<organism evidence="6 7">
    <name type="scientific">Thermatribacter velox</name>
    <dbReference type="NCBI Taxonomy" id="3039681"/>
    <lineage>
        <taxon>Bacteria</taxon>
        <taxon>Pseudomonadati</taxon>
        <taxon>Atribacterota</taxon>
        <taxon>Atribacteria</taxon>
        <taxon>Atribacterales</taxon>
        <taxon>Thermatribacteraceae</taxon>
        <taxon>Thermatribacter</taxon>
    </lineage>
</organism>
<evidence type="ECO:0000256" key="3">
    <source>
        <dbReference type="PIRNR" id="PIRNR006444"/>
    </source>
</evidence>
<gene>
    <name evidence="6" type="ORF">QBE54_07350</name>
</gene>
<dbReference type="InterPro" id="IPR051414">
    <property type="entry name" value="Adenylate-forming_Reductase"/>
</dbReference>
<reference evidence="6 7" key="1">
    <citation type="submission" date="2023-03" db="EMBL/GenBank/DDBJ databases">
        <title>Novel Species.</title>
        <authorList>
            <person name="Ma S."/>
        </authorList>
    </citation>
    <scope>NUCLEOTIDE SEQUENCE [LARGE SCALE GENOMIC DNA]</scope>
    <source>
        <strain evidence="6 7">B11</strain>
    </source>
</reference>
<evidence type="ECO:0000259" key="4">
    <source>
        <dbReference type="Pfam" id="PF00501"/>
    </source>
</evidence>
<comment type="pathway">
    <text evidence="3">Aromatic compound metabolism; phenylacetate degradation.</text>
</comment>
<comment type="function">
    <text evidence="3">Catalyzes the activation of phenylacetic acid (PA) to phenylacetyl-CoA (PA-CoA).</text>
</comment>
<dbReference type="PANTHER" id="PTHR43439:SF2">
    <property type="entry name" value="ENZYME, PUTATIVE (JCVI)-RELATED"/>
    <property type="match status" value="1"/>
</dbReference>
<keyword evidence="7" id="KW-1185">Reference proteome</keyword>
<comment type="catalytic activity">
    <reaction evidence="3">
        <text>2-phenylacetate + ATP + CoA = phenylacetyl-CoA + AMP + diphosphate</text>
        <dbReference type="Rhea" id="RHEA:20956"/>
        <dbReference type="ChEBI" id="CHEBI:18401"/>
        <dbReference type="ChEBI" id="CHEBI:30616"/>
        <dbReference type="ChEBI" id="CHEBI:33019"/>
        <dbReference type="ChEBI" id="CHEBI:57287"/>
        <dbReference type="ChEBI" id="CHEBI:57390"/>
        <dbReference type="ChEBI" id="CHEBI:456215"/>
        <dbReference type="EC" id="6.2.1.30"/>
    </reaction>
</comment>
<dbReference type="GO" id="GO:0016874">
    <property type="term" value="F:ligase activity"/>
    <property type="evidence" value="ECO:0007669"/>
    <property type="project" value="UniProtKB-KW"/>
</dbReference>
<dbReference type="InterPro" id="IPR000873">
    <property type="entry name" value="AMP-dep_synth/lig_dom"/>
</dbReference>
<keyword evidence="2" id="KW-0597">Phosphoprotein</keyword>
<dbReference type="InterPro" id="IPR028154">
    <property type="entry name" value="AMP-dep_Lig_C"/>
</dbReference>
<keyword evidence="1" id="KW-0596">Phosphopantetheine</keyword>
<dbReference type="Gene3D" id="3.40.50.12780">
    <property type="entry name" value="N-terminal domain of ligase-like"/>
    <property type="match status" value="1"/>
</dbReference>
<dbReference type="Pfam" id="PF14535">
    <property type="entry name" value="AMP-binding_C_2"/>
    <property type="match status" value="1"/>
</dbReference>
<accession>A0ABZ2Y8P9</accession>
<dbReference type="EMBL" id="CP121689">
    <property type="protein sequence ID" value="WZL75404.1"/>
    <property type="molecule type" value="Genomic_DNA"/>
</dbReference>
<proteinExistence type="inferred from homology"/>
<dbReference type="EC" id="6.2.1.30" evidence="3"/>
<keyword evidence="3" id="KW-0547">Nucleotide-binding</keyword>
<evidence type="ECO:0000313" key="7">
    <source>
        <dbReference type="Proteomes" id="UP001461341"/>
    </source>
</evidence>
<dbReference type="InterPro" id="IPR045851">
    <property type="entry name" value="AMP-bd_C_sf"/>
</dbReference>
<dbReference type="PIRSF" id="PIRSF006444">
    <property type="entry name" value="PaaK"/>
    <property type="match status" value="1"/>
</dbReference>
<evidence type="ECO:0000256" key="1">
    <source>
        <dbReference type="ARBA" id="ARBA00022450"/>
    </source>
</evidence>
<protein>
    <recommendedName>
        <fullName evidence="3">Phenylacetate-coenzyme A ligase</fullName>
        <ecNumber evidence="3">6.2.1.30</ecNumber>
    </recommendedName>
    <alternativeName>
        <fullName evidence="3">Phenylacetyl-CoA ligase</fullName>
    </alternativeName>
</protein>
<evidence type="ECO:0000256" key="2">
    <source>
        <dbReference type="ARBA" id="ARBA00022553"/>
    </source>
</evidence>
<evidence type="ECO:0000259" key="5">
    <source>
        <dbReference type="Pfam" id="PF14535"/>
    </source>
</evidence>
<dbReference type="RefSeq" id="WP_369017551.1">
    <property type="nucleotide sequence ID" value="NZ_CP121689.1"/>
</dbReference>